<dbReference type="GO" id="GO:0016020">
    <property type="term" value="C:membrane"/>
    <property type="evidence" value="ECO:0007669"/>
    <property type="project" value="UniProtKB-SubCell"/>
</dbReference>
<gene>
    <name evidence="5" type="ORF">LDAN0321_LOCUS5165</name>
</gene>
<dbReference type="Pfam" id="PF00560">
    <property type="entry name" value="LRR_1"/>
    <property type="match status" value="1"/>
</dbReference>
<evidence type="ECO:0000256" key="3">
    <source>
        <dbReference type="ARBA" id="ARBA00022737"/>
    </source>
</evidence>
<reference evidence="5" key="1">
    <citation type="submission" date="2021-01" db="EMBL/GenBank/DDBJ databases">
        <authorList>
            <person name="Corre E."/>
            <person name="Pelletier E."/>
            <person name="Niang G."/>
            <person name="Scheremetjew M."/>
            <person name="Finn R."/>
            <person name="Kale V."/>
            <person name="Holt S."/>
            <person name="Cochrane G."/>
            <person name="Meng A."/>
            <person name="Brown T."/>
            <person name="Cohen L."/>
        </authorList>
    </citation>
    <scope>NUCLEOTIDE SEQUENCE</scope>
    <source>
        <strain evidence="5">B650</strain>
    </source>
</reference>
<dbReference type="EMBL" id="HBGY01008204">
    <property type="protein sequence ID" value="CAD9565819.1"/>
    <property type="molecule type" value="Transcribed_RNA"/>
</dbReference>
<dbReference type="PANTHER" id="PTHR47988">
    <property type="entry name" value="SOMATIC EMBRYOGENESIS RECEPTOR KINASE 1"/>
    <property type="match status" value="1"/>
</dbReference>
<dbReference type="InterPro" id="IPR032675">
    <property type="entry name" value="LRR_dom_sf"/>
</dbReference>
<sequence length="186" mass="20539">MSLQPTTRDWAQERDALIALYHATNGDDWYDNTDWLNDDVSFCDGWLGVKCNANDDVTTIDLHQRNLQGSLPSELGIFRNLNGLYLENNLLSGTIPSELGLLTQLQDLFLFGNVLTGSIPTELGLLNNFQKLYLQENMLTGTMPDQVCALRDVQGSGDLVVDCGEVQCGSECCTQCCLDGGACYWT</sequence>
<dbReference type="FunFam" id="3.80.10.10:FF:000400">
    <property type="entry name" value="Nuclear pore complex protein NUP107"/>
    <property type="match status" value="1"/>
</dbReference>
<dbReference type="Gene3D" id="3.80.10.10">
    <property type="entry name" value="Ribonuclease Inhibitor"/>
    <property type="match status" value="1"/>
</dbReference>
<evidence type="ECO:0000256" key="1">
    <source>
        <dbReference type="ARBA" id="ARBA00004370"/>
    </source>
</evidence>
<name>A0A7S2K429_9STRA</name>
<evidence type="ECO:0000256" key="2">
    <source>
        <dbReference type="ARBA" id="ARBA00022729"/>
    </source>
</evidence>
<evidence type="ECO:0000256" key="4">
    <source>
        <dbReference type="ARBA" id="ARBA00023136"/>
    </source>
</evidence>
<dbReference type="InterPro" id="IPR001611">
    <property type="entry name" value="Leu-rich_rpt"/>
</dbReference>
<dbReference type="AlphaFoldDB" id="A0A7S2K429"/>
<dbReference type="SUPFAM" id="SSF52058">
    <property type="entry name" value="L domain-like"/>
    <property type="match status" value="1"/>
</dbReference>
<evidence type="ECO:0008006" key="6">
    <source>
        <dbReference type="Google" id="ProtNLM"/>
    </source>
</evidence>
<protein>
    <recommendedName>
        <fullName evidence="6">Leucine-rich repeat-containing N-terminal plant-type domain-containing protein</fullName>
    </recommendedName>
</protein>
<comment type="subcellular location">
    <subcellularLocation>
        <location evidence="1">Membrane</location>
    </subcellularLocation>
</comment>
<keyword evidence="3" id="KW-0677">Repeat</keyword>
<accession>A0A7S2K429</accession>
<organism evidence="5">
    <name type="scientific">Leptocylindrus danicus</name>
    <dbReference type="NCBI Taxonomy" id="163516"/>
    <lineage>
        <taxon>Eukaryota</taxon>
        <taxon>Sar</taxon>
        <taxon>Stramenopiles</taxon>
        <taxon>Ochrophyta</taxon>
        <taxon>Bacillariophyta</taxon>
        <taxon>Coscinodiscophyceae</taxon>
        <taxon>Chaetocerotophycidae</taxon>
        <taxon>Leptocylindrales</taxon>
        <taxon>Leptocylindraceae</taxon>
        <taxon>Leptocylindrus</taxon>
    </lineage>
</organism>
<keyword evidence="2" id="KW-0732">Signal</keyword>
<proteinExistence type="predicted"/>
<keyword evidence="4" id="KW-0472">Membrane</keyword>
<evidence type="ECO:0000313" key="5">
    <source>
        <dbReference type="EMBL" id="CAD9565819.1"/>
    </source>
</evidence>